<dbReference type="NCBIfam" id="TIGR03915">
    <property type="entry name" value="SAM_7_link_chp"/>
    <property type="match status" value="1"/>
</dbReference>
<sequence length="313" mass="34979">MPAITLHSPTDWDGFRHAARGLLQAGTPPETVQWHDQPRVGPADLWAAAEAAADGPADVPAVALGNTAAQGTPPGVATAQASPPEAITPPPRHTLPHTAPTLRLPAALLGQLQSAALHRDPQRWTLLYRWLWRCQQQPALRHDALDADWQRLQRMAQAVRRDMHKMRAFVRFRPTTEADGQTLHIAWFEPAHHITEANAPFFVRRFTQMRWALLTPDASLRWDGHRLDVGPGAQRSDAPAPDAGEALWLTYYRSTFNPARLKLDMMRREMPRRYWHNLPEAALIGELAQGAAEHSGRMLAAEPTTPQRRLPRG</sequence>
<feature type="region of interest" description="Disordered" evidence="1">
    <location>
        <begin position="294"/>
        <end position="313"/>
    </location>
</feature>
<dbReference type="Proteomes" id="UP001501788">
    <property type="component" value="Unassembled WGS sequence"/>
</dbReference>
<keyword evidence="4" id="KW-1185">Reference proteome</keyword>
<reference evidence="4" key="1">
    <citation type="journal article" date="2019" name="Int. J. Syst. Evol. Microbiol.">
        <title>The Global Catalogue of Microorganisms (GCM) 10K type strain sequencing project: providing services to taxonomists for standard genome sequencing and annotation.</title>
        <authorList>
            <consortium name="The Broad Institute Genomics Platform"/>
            <consortium name="The Broad Institute Genome Sequencing Center for Infectious Disease"/>
            <person name="Wu L."/>
            <person name="Ma J."/>
        </authorList>
    </citation>
    <scope>NUCLEOTIDE SEQUENCE [LARGE SCALE GENOMIC DNA]</scope>
    <source>
        <strain evidence="4">JCM 31890</strain>
    </source>
</reference>
<dbReference type="InterPro" id="IPR023875">
    <property type="entry name" value="DNA_repair_put"/>
</dbReference>
<feature type="domain" description="DUF4130" evidence="2">
    <location>
        <begin position="121"/>
        <end position="280"/>
    </location>
</feature>
<accession>A0ABP8LEI2</accession>
<comment type="caution">
    <text evidence="3">The sequence shown here is derived from an EMBL/GenBank/DDBJ whole genome shotgun (WGS) entry which is preliminary data.</text>
</comment>
<evidence type="ECO:0000259" key="2">
    <source>
        <dbReference type="Pfam" id="PF13566"/>
    </source>
</evidence>
<evidence type="ECO:0000313" key="4">
    <source>
        <dbReference type="Proteomes" id="UP001501788"/>
    </source>
</evidence>
<gene>
    <name evidence="3" type="ORF">GCM10023090_24780</name>
</gene>
<evidence type="ECO:0000256" key="1">
    <source>
        <dbReference type="SAM" id="MobiDB-lite"/>
    </source>
</evidence>
<name>A0ABP8LEI2_9BURK</name>
<evidence type="ECO:0000313" key="3">
    <source>
        <dbReference type="EMBL" id="GAA4427426.1"/>
    </source>
</evidence>
<dbReference type="InterPro" id="IPR025404">
    <property type="entry name" value="DUF4130"/>
</dbReference>
<dbReference type="Pfam" id="PF13566">
    <property type="entry name" value="DUF4130"/>
    <property type="match status" value="1"/>
</dbReference>
<dbReference type="EMBL" id="BAABEX010000028">
    <property type="protein sequence ID" value="GAA4427426.1"/>
    <property type="molecule type" value="Genomic_DNA"/>
</dbReference>
<organism evidence="3 4">
    <name type="scientific">Acidovorax lacteus</name>
    <dbReference type="NCBI Taxonomy" id="1924988"/>
    <lineage>
        <taxon>Bacteria</taxon>
        <taxon>Pseudomonadati</taxon>
        <taxon>Pseudomonadota</taxon>
        <taxon>Betaproteobacteria</taxon>
        <taxon>Burkholderiales</taxon>
        <taxon>Comamonadaceae</taxon>
        <taxon>Acidovorax</taxon>
    </lineage>
</organism>
<proteinExistence type="predicted"/>
<dbReference type="RefSeq" id="WP_345065567.1">
    <property type="nucleotide sequence ID" value="NZ_BAABEX010000028.1"/>
</dbReference>
<feature type="region of interest" description="Disordered" evidence="1">
    <location>
        <begin position="67"/>
        <end position="89"/>
    </location>
</feature>
<protein>
    <recommendedName>
        <fullName evidence="2">DUF4130 domain-containing protein</fullName>
    </recommendedName>
</protein>